<evidence type="ECO:0000256" key="1">
    <source>
        <dbReference type="ARBA" id="ARBA00004752"/>
    </source>
</evidence>
<feature type="region of interest" description="Disordered" evidence="8">
    <location>
        <begin position="22"/>
        <end position="74"/>
    </location>
</feature>
<feature type="active site" description="Proton donor/acceptor" evidence="7">
    <location>
        <position position="310"/>
    </location>
</feature>
<dbReference type="PROSITE" id="PS52029">
    <property type="entry name" value="LD_TPASE"/>
    <property type="match status" value="1"/>
</dbReference>
<dbReference type="PANTHER" id="PTHR30582:SF30">
    <property type="entry name" value="BLR4375 PROTEIN"/>
    <property type="match status" value="1"/>
</dbReference>
<dbReference type="RefSeq" id="WP_374036878.1">
    <property type="nucleotide sequence ID" value="NZ_CP169082.1"/>
</dbReference>
<dbReference type="Gene3D" id="1.10.101.10">
    <property type="entry name" value="PGBD-like superfamily/PGBD"/>
    <property type="match status" value="1"/>
</dbReference>
<evidence type="ECO:0000256" key="5">
    <source>
        <dbReference type="ARBA" id="ARBA00022984"/>
    </source>
</evidence>
<keyword evidence="3" id="KW-0808">Transferase</keyword>
<dbReference type="InterPro" id="IPR036365">
    <property type="entry name" value="PGBD-like_sf"/>
</dbReference>
<feature type="active site" description="Nucleophile" evidence="7">
    <location>
        <position position="326"/>
    </location>
</feature>
<dbReference type="SUPFAM" id="SSF141523">
    <property type="entry name" value="L,D-transpeptidase catalytic domain-like"/>
    <property type="match status" value="1"/>
</dbReference>
<comment type="pathway">
    <text evidence="1 7">Cell wall biogenesis; peptidoglycan biosynthesis.</text>
</comment>
<name>A0ABW0FWW2_9CAUL</name>
<keyword evidence="5 7" id="KW-0573">Peptidoglycan synthesis</keyword>
<evidence type="ECO:0000256" key="2">
    <source>
        <dbReference type="ARBA" id="ARBA00005992"/>
    </source>
</evidence>
<dbReference type="Gene3D" id="2.40.440.10">
    <property type="entry name" value="L,D-transpeptidase catalytic domain-like"/>
    <property type="match status" value="1"/>
</dbReference>
<dbReference type="Pfam" id="PF03734">
    <property type="entry name" value="YkuD"/>
    <property type="match status" value="1"/>
</dbReference>
<evidence type="ECO:0000256" key="6">
    <source>
        <dbReference type="ARBA" id="ARBA00023316"/>
    </source>
</evidence>
<accession>A0ABW0FWW2</accession>
<organism evidence="11 12">
    <name type="scientific">Brevundimonas staleyi</name>
    <dbReference type="NCBI Taxonomy" id="74326"/>
    <lineage>
        <taxon>Bacteria</taxon>
        <taxon>Pseudomonadati</taxon>
        <taxon>Pseudomonadota</taxon>
        <taxon>Alphaproteobacteria</taxon>
        <taxon>Caulobacterales</taxon>
        <taxon>Caulobacteraceae</taxon>
        <taxon>Brevundimonas</taxon>
    </lineage>
</organism>
<dbReference type="PROSITE" id="PS51257">
    <property type="entry name" value="PROKAR_LIPOPROTEIN"/>
    <property type="match status" value="1"/>
</dbReference>
<comment type="caution">
    <text evidence="11">The sequence shown here is derived from an EMBL/GenBank/DDBJ whole genome shotgun (WGS) entry which is preliminary data.</text>
</comment>
<keyword evidence="12" id="KW-1185">Reference proteome</keyword>
<feature type="signal peptide" evidence="9">
    <location>
        <begin position="1"/>
        <end position="17"/>
    </location>
</feature>
<evidence type="ECO:0000256" key="4">
    <source>
        <dbReference type="ARBA" id="ARBA00022960"/>
    </source>
</evidence>
<evidence type="ECO:0000256" key="3">
    <source>
        <dbReference type="ARBA" id="ARBA00022679"/>
    </source>
</evidence>
<dbReference type="Pfam" id="PF01471">
    <property type="entry name" value="PG_binding_1"/>
    <property type="match status" value="1"/>
</dbReference>
<feature type="chain" id="PRO_5045967372" evidence="9">
    <location>
        <begin position="18"/>
        <end position="350"/>
    </location>
</feature>
<dbReference type="CDD" id="cd16913">
    <property type="entry name" value="YkuD_like"/>
    <property type="match status" value="1"/>
</dbReference>
<comment type="similarity">
    <text evidence="2">Belongs to the YkuD family.</text>
</comment>
<evidence type="ECO:0000313" key="12">
    <source>
        <dbReference type="Proteomes" id="UP001596152"/>
    </source>
</evidence>
<evidence type="ECO:0000256" key="8">
    <source>
        <dbReference type="SAM" id="MobiDB-lite"/>
    </source>
</evidence>
<proteinExistence type="inferred from homology"/>
<dbReference type="SUPFAM" id="SSF47090">
    <property type="entry name" value="PGBD-like"/>
    <property type="match status" value="1"/>
</dbReference>
<dbReference type="InterPro" id="IPR005490">
    <property type="entry name" value="LD_TPept_cat_dom"/>
</dbReference>
<dbReference type="InterPro" id="IPR036366">
    <property type="entry name" value="PGBDSf"/>
</dbReference>
<reference evidence="12" key="1">
    <citation type="journal article" date="2019" name="Int. J. Syst. Evol. Microbiol.">
        <title>The Global Catalogue of Microorganisms (GCM) 10K type strain sequencing project: providing services to taxonomists for standard genome sequencing and annotation.</title>
        <authorList>
            <consortium name="The Broad Institute Genomics Platform"/>
            <consortium name="The Broad Institute Genome Sequencing Center for Infectious Disease"/>
            <person name="Wu L."/>
            <person name="Ma J."/>
        </authorList>
    </citation>
    <scope>NUCLEOTIDE SEQUENCE [LARGE SCALE GENOMIC DNA]</scope>
    <source>
        <strain evidence="12">JCM 12125</strain>
    </source>
</reference>
<dbReference type="PANTHER" id="PTHR30582">
    <property type="entry name" value="L,D-TRANSPEPTIDASE"/>
    <property type="match status" value="1"/>
</dbReference>
<evidence type="ECO:0000256" key="7">
    <source>
        <dbReference type="PROSITE-ProRule" id="PRU01373"/>
    </source>
</evidence>
<dbReference type="InterPro" id="IPR038063">
    <property type="entry name" value="Transpep_catalytic_dom"/>
</dbReference>
<evidence type="ECO:0000259" key="10">
    <source>
        <dbReference type="PROSITE" id="PS52029"/>
    </source>
</evidence>
<dbReference type="InterPro" id="IPR002477">
    <property type="entry name" value="Peptidoglycan-bd-like"/>
</dbReference>
<evidence type="ECO:0000313" key="11">
    <source>
        <dbReference type="EMBL" id="MFC5345242.1"/>
    </source>
</evidence>
<dbReference type="EMBL" id="JBHSLF010000042">
    <property type="protein sequence ID" value="MFC5345242.1"/>
    <property type="molecule type" value="Genomic_DNA"/>
</dbReference>
<feature type="domain" description="L,D-TPase catalytic" evidence="10">
    <location>
        <begin position="218"/>
        <end position="350"/>
    </location>
</feature>
<sequence length="350" mass="36570">MVRLPLVAALLASVSLAACGSGDREQAQTTPAQQAQPGPAGPISEQSIESAAWQVQPATPAPADPATASPTPPRPEIVRAQILLDRARFSPGSIDGHGGENTRQAIAAFAQANGLQSDGELTEEVFARLVQNATPVLTRYTITQADVAGPFRPVPTDLADQAALPALNYGSAFEGLAEKFHVTEELLSLLNPGANFERVGATILVPAVSAAPLPAPVTRIVVDKTESSLRAYGADGTLLAFYPATVGSSERPAPSGRLTVVGVANEPDYTYDPQRVSYDRGDRKLVVPAGPNNPVGSVWIELSRDTYGIHGTPDPDKIAKTASNGCVRLTNWSAEQLAAAVKPGVEVIFS</sequence>
<keyword evidence="4 7" id="KW-0133">Cell shape</keyword>
<keyword evidence="6 7" id="KW-0961">Cell wall biogenesis/degradation</keyword>
<dbReference type="InterPro" id="IPR050979">
    <property type="entry name" value="LD-transpeptidase"/>
</dbReference>
<feature type="compositionally biased region" description="Low complexity" evidence="8">
    <location>
        <begin position="27"/>
        <end position="42"/>
    </location>
</feature>
<gene>
    <name evidence="11" type="ORF">ACFPIE_15090</name>
</gene>
<keyword evidence="9" id="KW-0732">Signal</keyword>
<protein>
    <submittedName>
        <fullName evidence="11">L,D-transpeptidase</fullName>
    </submittedName>
</protein>
<evidence type="ECO:0000256" key="9">
    <source>
        <dbReference type="SAM" id="SignalP"/>
    </source>
</evidence>
<dbReference type="Proteomes" id="UP001596152">
    <property type="component" value="Unassembled WGS sequence"/>
</dbReference>